<keyword evidence="4" id="KW-1185">Reference proteome</keyword>
<gene>
    <name evidence="3" type="ORF">LTRI10_LOCUS28001</name>
</gene>
<protein>
    <recommendedName>
        <fullName evidence="5">Extensin-like</fullName>
    </recommendedName>
</protein>
<feature type="compositionally biased region" description="Low complexity" evidence="1">
    <location>
        <begin position="56"/>
        <end position="83"/>
    </location>
</feature>
<evidence type="ECO:0000256" key="2">
    <source>
        <dbReference type="SAM" id="Phobius"/>
    </source>
</evidence>
<organism evidence="3 4">
    <name type="scientific">Linum trigynum</name>
    <dbReference type="NCBI Taxonomy" id="586398"/>
    <lineage>
        <taxon>Eukaryota</taxon>
        <taxon>Viridiplantae</taxon>
        <taxon>Streptophyta</taxon>
        <taxon>Embryophyta</taxon>
        <taxon>Tracheophyta</taxon>
        <taxon>Spermatophyta</taxon>
        <taxon>Magnoliopsida</taxon>
        <taxon>eudicotyledons</taxon>
        <taxon>Gunneridae</taxon>
        <taxon>Pentapetalae</taxon>
        <taxon>rosids</taxon>
        <taxon>fabids</taxon>
        <taxon>Malpighiales</taxon>
        <taxon>Linaceae</taxon>
        <taxon>Linum</taxon>
    </lineage>
</organism>
<name>A0AAV2ELW9_9ROSI</name>
<evidence type="ECO:0008006" key="5">
    <source>
        <dbReference type="Google" id="ProtNLM"/>
    </source>
</evidence>
<evidence type="ECO:0000256" key="1">
    <source>
        <dbReference type="SAM" id="MobiDB-lite"/>
    </source>
</evidence>
<keyword evidence="2" id="KW-1133">Transmembrane helix</keyword>
<dbReference type="EMBL" id="OZ034818">
    <property type="protein sequence ID" value="CAL1386988.1"/>
    <property type="molecule type" value="Genomic_DNA"/>
</dbReference>
<dbReference type="Proteomes" id="UP001497516">
    <property type="component" value="Chromosome 5"/>
</dbReference>
<keyword evidence="2" id="KW-0472">Membrane</keyword>
<dbReference type="AlphaFoldDB" id="A0AAV2ELW9"/>
<keyword evidence="2" id="KW-0812">Transmembrane</keyword>
<feature type="transmembrane region" description="Helical" evidence="2">
    <location>
        <begin position="165"/>
        <end position="186"/>
    </location>
</feature>
<evidence type="ECO:0000313" key="4">
    <source>
        <dbReference type="Proteomes" id="UP001497516"/>
    </source>
</evidence>
<sequence length="257" mass="28630">MPAPPPPPVQVDVPDPPPPYERKPSKRVRERPNVPEVTPYPEWKLPPPLVAPQGVGPRSPQGGDPSSPQGGGPSSPQGAGPSSTQTPHQGSYYDPRSTYHQTPPSPTPISYNDPRHGAYYDYRPIYPPSPHQGGYYDYRPVYPPSPAIHHRVLGMMVPPRRPTTILRHGLAIISSGLLLLTVLPWMSPARPRKCRFPADTAPTSVKLPRPEFETCHRNHLLLLPSVVVQGARKPWVPVKLVDFLELYLRVEFNFYVI</sequence>
<reference evidence="3 4" key="1">
    <citation type="submission" date="2024-04" db="EMBL/GenBank/DDBJ databases">
        <authorList>
            <person name="Fracassetti M."/>
        </authorList>
    </citation>
    <scope>NUCLEOTIDE SEQUENCE [LARGE SCALE GENOMIC DNA]</scope>
</reference>
<feature type="compositionally biased region" description="Pro residues" evidence="1">
    <location>
        <begin position="1"/>
        <end position="19"/>
    </location>
</feature>
<evidence type="ECO:0000313" key="3">
    <source>
        <dbReference type="EMBL" id="CAL1386988.1"/>
    </source>
</evidence>
<feature type="region of interest" description="Disordered" evidence="1">
    <location>
        <begin position="1"/>
        <end position="114"/>
    </location>
</feature>
<proteinExistence type="predicted"/>
<accession>A0AAV2ELW9</accession>